<evidence type="ECO:0000256" key="5">
    <source>
        <dbReference type="ARBA" id="ARBA00023002"/>
    </source>
</evidence>
<evidence type="ECO:0000313" key="10">
    <source>
        <dbReference type="EMBL" id="KAK4537018.1"/>
    </source>
</evidence>
<name>A0AAV9IYY6_CYACA</name>
<dbReference type="InterPro" id="IPR016161">
    <property type="entry name" value="Ald_DH/histidinol_DH"/>
</dbReference>
<dbReference type="EC" id="1.2.1.24" evidence="3"/>
<dbReference type="Pfam" id="PF00171">
    <property type="entry name" value="Aldedh"/>
    <property type="match status" value="1"/>
</dbReference>
<evidence type="ECO:0000256" key="7">
    <source>
        <dbReference type="PROSITE-ProRule" id="PRU10007"/>
    </source>
</evidence>
<dbReference type="Gene3D" id="3.40.605.10">
    <property type="entry name" value="Aldehyde Dehydrogenase, Chain A, domain 1"/>
    <property type="match status" value="1"/>
</dbReference>
<gene>
    <name evidence="10" type="ORF">CDCA_CDCA10G3043</name>
</gene>
<dbReference type="PROSITE" id="PS00687">
    <property type="entry name" value="ALDEHYDE_DEHYDR_GLU"/>
    <property type="match status" value="1"/>
</dbReference>
<dbReference type="CDD" id="cd07103">
    <property type="entry name" value="ALDH_F5_SSADH_GabD"/>
    <property type="match status" value="1"/>
</dbReference>
<reference evidence="10 11" key="1">
    <citation type="submission" date="2022-07" db="EMBL/GenBank/DDBJ databases">
        <title>Genome-wide signatures of adaptation to extreme environments.</title>
        <authorList>
            <person name="Cho C.H."/>
            <person name="Yoon H.S."/>
        </authorList>
    </citation>
    <scope>NUCLEOTIDE SEQUENCE [LARGE SCALE GENOMIC DNA]</scope>
    <source>
        <strain evidence="10 11">DBV 063 E5</strain>
    </source>
</reference>
<dbReference type="InterPro" id="IPR015590">
    <property type="entry name" value="Aldehyde_DH_dom"/>
</dbReference>
<keyword evidence="5 8" id="KW-0560">Oxidoreductase</keyword>
<dbReference type="FunFam" id="3.40.605.10:FF:000005">
    <property type="entry name" value="Succinate-semialdehyde dehydrogenase I"/>
    <property type="match status" value="1"/>
</dbReference>
<comment type="pathway">
    <text evidence="1">Amino-acid degradation; 4-aminobutanoate degradation.</text>
</comment>
<evidence type="ECO:0000256" key="6">
    <source>
        <dbReference type="ARBA" id="ARBA00030806"/>
    </source>
</evidence>
<comment type="caution">
    <text evidence="10">The sequence shown here is derived from an EMBL/GenBank/DDBJ whole genome shotgun (WGS) entry which is preliminary data.</text>
</comment>
<protein>
    <recommendedName>
        <fullName evidence="4">Succinate-semialdehyde dehydrogenase, mitochondrial</fullName>
        <ecNumber evidence="3">1.2.1.24</ecNumber>
    </recommendedName>
    <alternativeName>
        <fullName evidence="6">NAD(+)-dependent succinic semialdehyde dehydrogenase</fullName>
    </alternativeName>
</protein>
<proteinExistence type="inferred from homology"/>
<sequence>MASSALEVVTAVAKGGPRRVGHWIRGAAVVDAPAYYKVRNPANDDVVAEVADGDASTVDEAIRAAQEAYPAWRDKPVEARAKILRRWYDLVVQRSDALGRLISLENGKPLGEAVAEVRYGASFIEWFSEEARRAYGDVIPTGNEGDRRAIVLRQPLGVCAAITPWNFPNAMLTRKVAPALAAGNTMVARPSELTPLSALALAELATEAGVPAGVFNVVSGSRASVFGDAFANSCTVRMLSFTGSTRVGRLLLAQCAPSVKRTEMELGGLAPLIVFDDADVEVALNGLWSAKMRNSGQTCISPNRIYVQSGVYDTVVERLAARARRARVGPGLESGTEVGPLIHAAAVDKVERHVQDCVQRGAQVLAGGKRMPELGDNFYAPTVLRDVPHDALVAREETFGPVIAVMRFETEDEVVRLANDTEYGLSSYAFTRDLGRAFRMAQQLEAGIVGVNEGVVSNAAMPFGGVKQSGHGREGSKYGLDSYTNLKYVLMRY</sequence>
<dbReference type="SUPFAM" id="SSF53720">
    <property type="entry name" value="ALDH-like"/>
    <property type="match status" value="1"/>
</dbReference>
<evidence type="ECO:0000256" key="8">
    <source>
        <dbReference type="RuleBase" id="RU003345"/>
    </source>
</evidence>
<evidence type="ECO:0000256" key="4">
    <source>
        <dbReference type="ARBA" id="ARBA00019842"/>
    </source>
</evidence>
<dbReference type="InterPro" id="IPR016163">
    <property type="entry name" value="Ald_DH_C"/>
</dbReference>
<evidence type="ECO:0000256" key="1">
    <source>
        <dbReference type="ARBA" id="ARBA00005176"/>
    </source>
</evidence>
<organism evidence="10 11">
    <name type="scientific">Cyanidium caldarium</name>
    <name type="common">Red alga</name>
    <dbReference type="NCBI Taxonomy" id="2771"/>
    <lineage>
        <taxon>Eukaryota</taxon>
        <taxon>Rhodophyta</taxon>
        <taxon>Bangiophyceae</taxon>
        <taxon>Cyanidiales</taxon>
        <taxon>Cyanidiaceae</taxon>
        <taxon>Cyanidium</taxon>
    </lineage>
</organism>
<dbReference type="PANTHER" id="PTHR43353:SF5">
    <property type="entry name" value="SUCCINATE-SEMIALDEHYDE DEHYDROGENASE, MITOCHONDRIAL"/>
    <property type="match status" value="1"/>
</dbReference>
<feature type="active site" evidence="7">
    <location>
        <position position="265"/>
    </location>
</feature>
<dbReference type="InterPro" id="IPR016162">
    <property type="entry name" value="Ald_DH_N"/>
</dbReference>
<dbReference type="EMBL" id="JANCYW010000010">
    <property type="protein sequence ID" value="KAK4537018.1"/>
    <property type="molecule type" value="Genomic_DNA"/>
</dbReference>
<dbReference type="FunFam" id="3.40.605.10:FF:000026">
    <property type="entry name" value="Aldehyde dehydrogenase, putative"/>
    <property type="match status" value="1"/>
</dbReference>
<dbReference type="PANTHER" id="PTHR43353">
    <property type="entry name" value="SUCCINATE-SEMIALDEHYDE DEHYDROGENASE, MITOCHONDRIAL"/>
    <property type="match status" value="1"/>
</dbReference>
<dbReference type="InterPro" id="IPR029510">
    <property type="entry name" value="Ald_DH_CS_GLU"/>
</dbReference>
<keyword evidence="11" id="KW-1185">Reference proteome</keyword>
<evidence type="ECO:0000256" key="3">
    <source>
        <dbReference type="ARBA" id="ARBA00013051"/>
    </source>
</evidence>
<evidence type="ECO:0000256" key="2">
    <source>
        <dbReference type="ARBA" id="ARBA00009986"/>
    </source>
</evidence>
<dbReference type="Proteomes" id="UP001301350">
    <property type="component" value="Unassembled WGS sequence"/>
</dbReference>
<comment type="similarity">
    <text evidence="2 8">Belongs to the aldehyde dehydrogenase family.</text>
</comment>
<dbReference type="GO" id="GO:0009450">
    <property type="term" value="P:gamma-aminobutyric acid catabolic process"/>
    <property type="evidence" value="ECO:0007669"/>
    <property type="project" value="TreeGrafter"/>
</dbReference>
<dbReference type="FunFam" id="3.40.309.10:FF:000004">
    <property type="entry name" value="Succinate-semialdehyde dehydrogenase I"/>
    <property type="match status" value="1"/>
</dbReference>
<accession>A0AAV9IYY6</accession>
<feature type="domain" description="Aldehyde dehydrogenase" evidence="9">
    <location>
        <begin position="35"/>
        <end position="489"/>
    </location>
</feature>
<dbReference type="Gene3D" id="3.40.309.10">
    <property type="entry name" value="Aldehyde Dehydrogenase, Chain A, domain 2"/>
    <property type="match status" value="1"/>
</dbReference>
<evidence type="ECO:0000259" key="9">
    <source>
        <dbReference type="Pfam" id="PF00171"/>
    </source>
</evidence>
<evidence type="ECO:0000313" key="11">
    <source>
        <dbReference type="Proteomes" id="UP001301350"/>
    </source>
</evidence>
<dbReference type="InterPro" id="IPR050740">
    <property type="entry name" value="Aldehyde_DH_Superfamily"/>
</dbReference>
<dbReference type="AlphaFoldDB" id="A0AAV9IYY6"/>
<dbReference type="GO" id="GO:0004777">
    <property type="term" value="F:succinate-semialdehyde dehydrogenase (NAD+) activity"/>
    <property type="evidence" value="ECO:0007669"/>
    <property type="project" value="UniProtKB-EC"/>
</dbReference>